<reference evidence="1" key="1">
    <citation type="submission" date="2023-04" db="EMBL/GenBank/DDBJ databases">
        <title>Draft Genome sequencing of Naganishia species isolated from polar environments using Oxford Nanopore Technology.</title>
        <authorList>
            <person name="Leo P."/>
            <person name="Venkateswaran K."/>
        </authorList>
    </citation>
    <scope>NUCLEOTIDE SEQUENCE</scope>
    <source>
        <strain evidence="1">MNA-CCFEE 5425</strain>
    </source>
</reference>
<dbReference type="EMBL" id="JASBWU010000024">
    <property type="protein sequence ID" value="KAJ9112665.1"/>
    <property type="molecule type" value="Genomic_DNA"/>
</dbReference>
<dbReference type="Proteomes" id="UP001243375">
    <property type="component" value="Unassembled WGS sequence"/>
</dbReference>
<evidence type="ECO:0000313" key="1">
    <source>
        <dbReference type="EMBL" id="KAJ9112665.1"/>
    </source>
</evidence>
<comment type="caution">
    <text evidence="1">The sequence shown here is derived from an EMBL/GenBank/DDBJ whole genome shotgun (WGS) entry which is preliminary data.</text>
</comment>
<organism evidence="1 2">
    <name type="scientific">Naganishia vaughanmartiniae</name>
    <dbReference type="NCBI Taxonomy" id="1424756"/>
    <lineage>
        <taxon>Eukaryota</taxon>
        <taxon>Fungi</taxon>
        <taxon>Dikarya</taxon>
        <taxon>Basidiomycota</taxon>
        <taxon>Agaricomycotina</taxon>
        <taxon>Tremellomycetes</taxon>
        <taxon>Filobasidiales</taxon>
        <taxon>Filobasidiaceae</taxon>
        <taxon>Naganishia</taxon>
    </lineage>
</organism>
<gene>
    <name evidence="1" type="ORF">QFC22_006167</name>
</gene>
<accession>A0ACC2WNC9</accession>
<keyword evidence="2" id="KW-1185">Reference proteome</keyword>
<sequence length="312" mass="34640">MSPIDSSLAQEPSLPPLNSSNGAPTTITKPTSRATISLDTYDEEQVRLMEERCILVTPQDKQYGEACKKTCHLMANIRGPESLLHRAFSVFLFRPTDGRLLLQKRAAEKITFPNMWTNTCCSHPLSTANEREETGQMGVRRAACRKLPQELGTKDSELDPTDFTYLTRIHYLAPCEVDEKTGEEGVWGEHEIDYILFATKDVTLDLNPNEVSDATYVNEQELRAMFDDSGKPARLPFSFYSLSWSNLSTPDTQSTPLHHGSNSSVGTYYSHGGPSCSHAHAKPDGSTTKRQTGGSVGRSRRACWRASARMSS</sequence>
<name>A0ACC2WNC9_9TREE</name>
<evidence type="ECO:0000313" key="2">
    <source>
        <dbReference type="Proteomes" id="UP001243375"/>
    </source>
</evidence>
<proteinExistence type="predicted"/>
<protein>
    <submittedName>
        <fullName evidence="1">Uncharacterized protein</fullName>
    </submittedName>
</protein>